<proteinExistence type="predicted"/>
<name>A0A0K0EH44_STRER</name>
<organism evidence="2">
    <name type="scientific">Strongyloides stercoralis</name>
    <name type="common">Threadworm</name>
    <dbReference type="NCBI Taxonomy" id="6248"/>
    <lineage>
        <taxon>Eukaryota</taxon>
        <taxon>Metazoa</taxon>
        <taxon>Ecdysozoa</taxon>
        <taxon>Nematoda</taxon>
        <taxon>Chromadorea</taxon>
        <taxon>Rhabditida</taxon>
        <taxon>Tylenchina</taxon>
        <taxon>Panagrolaimomorpha</taxon>
        <taxon>Strongyloidoidea</taxon>
        <taxon>Strongyloididae</taxon>
        <taxon>Strongyloides</taxon>
    </lineage>
</organism>
<sequence>MNSINNSEKNYNVVKAKGRYNEENNFDNNSINNNDEIEEKFKFEKQSLQTETKSKLSKTHETIPRLSRKILTTKTPMIKKYWEKNIEKENQEKLKQFENMKEKKKSYEFPRWRSIDAMSASLVASSNQTALIPNDSIIPEFRKQLIDNSEKNAEIERNKIKMINEQKKIIKKGKSMETLTVPSLSTPWYDREQIKESVSKESISDVSGTREKWKSGAVYNKKSNIRSNYNLPSNYAFSDKSQNISNLDTKKISSDKISPIEIFEQETKVLSPQSMSMHDNIEHISSTLVNSTQENVKNNTDINRNDLFKQENKSSTKLSISNITLEHYYFLKFLHEKKNLCDEFNIVIPNNVIFMMNEIVNCDKYCLVVKSDTKPKNNFKEYLTPTLSEASSFVDSLPKQGRFVKNQHSQNGSNNTLRYRKNSDNSQFQNIHESELIIESLQPSIPNGQNYMVSNVNQDKQYIHKNNFYGNNYYNM</sequence>
<protein>
    <submittedName>
        <fullName evidence="2">HTH La-type RNA-binding domain-containing protein</fullName>
    </submittedName>
</protein>
<dbReference type="WBParaSite" id="SSTP_0000880000.1">
    <property type="protein sequence ID" value="SSTP_0000880000.1"/>
    <property type="gene ID" value="SSTP_0000880000"/>
</dbReference>
<keyword evidence="1" id="KW-1185">Reference proteome</keyword>
<reference evidence="2" key="1">
    <citation type="submission" date="2015-08" db="UniProtKB">
        <authorList>
            <consortium name="WormBaseParasite"/>
        </authorList>
    </citation>
    <scope>IDENTIFICATION</scope>
</reference>
<dbReference type="AlphaFoldDB" id="A0A0K0EH44"/>
<dbReference type="STRING" id="6248.A0A0K0EH44"/>
<evidence type="ECO:0000313" key="1">
    <source>
        <dbReference type="Proteomes" id="UP000035681"/>
    </source>
</evidence>
<dbReference type="WBParaSite" id="TCONS_00015843.p1">
    <property type="protein sequence ID" value="TCONS_00015843.p1"/>
    <property type="gene ID" value="XLOC_010600"/>
</dbReference>
<dbReference type="Proteomes" id="UP000035681">
    <property type="component" value="Unplaced"/>
</dbReference>
<evidence type="ECO:0000313" key="2">
    <source>
        <dbReference type="WBParaSite" id="SSTP_0000880000.1"/>
    </source>
</evidence>
<accession>A0A0K0EH44</accession>